<name>A0AAE7D6C5_9BACT</name>
<gene>
    <name evidence="2" type="ORF">HF329_00745</name>
</gene>
<dbReference type="PROSITE" id="PS50943">
    <property type="entry name" value="HTH_CROC1"/>
    <property type="match status" value="1"/>
</dbReference>
<dbReference type="Gene3D" id="1.10.260.40">
    <property type="entry name" value="lambda repressor-like DNA-binding domains"/>
    <property type="match status" value="1"/>
</dbReference>
<dbReference type="GO" id="GO:0003677">
    <property type="term" value="F:DNA binding"/>
    <property type="evidence" value="ECO:0007669"/>
    <property type="project" value="InterPro"/>
</dbReference>
<dbReference type="InterPro" id="IPR010982">
    <property type="entry name" value="Lambda_DNA-bd_dom_sf"/>
</dbReference>
<dbReference type="InterPro" id="IPR001387">
    <property type="entry name" value="Cro/C1-type_HTH"/>
</dbReference>
<dbReference type="RefSeq" id="WP_168802199.1">
    <property type="nucleotide sequence ID" value="NZ_CP051205.1"/>
</dbReference>
<feature type="domain" description="HTH cro/C1-type" evidence="1">
    <location>
        <begin position="63"/>
        <end position="87"/>
    </location>
</feature>
<evidence type="ECO:0000313" key="2">
    <source>
        <dbReference type="EMBL" id="QJB29911.1"/>
    </source>
</evidence>
<sequence length="116" mass="12928">MEKSKTFLKNRLGLGLVRLIADHKKKAKENKEKGIEDLSLVKSLRGLESSSGISYRILQGISKGERSPEYLTLEAIADAFGIPLSTFLSYCEALSDSEVQQAMEKNKKAKNKKKKP</sequence>
<evidence type="ECO:0000259" key="1">
    <source>
        <dbReference type="PROSITE" id="PS50943"/>
    </source>
</evidence>
<reference evidence="3" key="1">
    <citation type="submission" date="2020-04" db="EMBL/GenBank/DDBJ databases">
        <authorList>
            <person name="Kittiwongwattana C."/>
        </authorList>
    </citation>
    <scope>NUCLEOTIDE SEQUENCE [LARGE SCALE GENOMIC DNA]</scope>
    <source>
        <strain evidence="3">1310</strain>
    </source>
</reference>
<evidence type="ECO:0000313" key="3">
    <source>
        <dbReference type="Proteomes" id="UP000502421"/>
    </source>
</evidence>
<proteinExistence type="predicted"/>
<dbReference type="Proteomes" id="UP000502421">
    <property type="component" value="Chromosome"/>
</dbReference>
<protein>
    <recommendedName>
        <fullName evidence="1">HTH cro/C1-type domain-containing protein</fullName>
    </recommendedName>
</protein>
<dbReference type="EMBL" id="CP051205">
    <property type="protein sequence ID" value="QJB29911.1"/>
    <property type="molecule type" value="Genomic_DNA"/>
</dbReference>
<dbReference type="AlphaFoldDB" id="A0AAE7D6C5"/>
<dbReference type="KEGG" id="coy:HF329_00745"/>
<dbReference type="SUPFAM" id="SSF47413">
    <property type="entry name" value="lambda repressor-like DNA-binding domains"/>
    <property type="match status" value="1"/>
</dbReference>
<accession>A0AAE7D6C5</accession>
<organism evidence="2 3">
    <name type="scientific">Chitinophaga oryzae</name>
    <dbReference type="NCBI Taxonomy" id="2725414"/>
    <lineage>
        <taxon>Bacteria</taxon>
        <taxon>Pseudomonadati</taxon>
        <taxon>Bacteroidota</taxon>
        <taxon>Chitinophagia</taxon>
        <taxon>Chitinophagales</taxon>
        <taxon>Chitinophagaceae</taxon>
        <taxon>Chitinophaga</taxon>
    </lineage>
</organism>